<keyword evidence="7 8" id="KW-0472">Membrane</keyword>
<name>A0A1I3JU57_9RHOB</name>
<evidence type="ECO:0000256" key="7">
    <source>
        <dbReference type="ARBA" id="ARBA00023136"/>
    </source>
</evidence>
<protein>
    <recommendedName>
        <fullName evidence="8">Probable membrane transporter protein</fullName>
    </recommendedName>
</protein>
<comment type="subcellular location">
    <subcellularLocation>
        <location evidence="1 8">Cell membrane</location>
        <topology evidence="1 8">Multi-pass membrane protein</topology>
    </subcellularLocation>
</comment>
<dbReference type="InterPro" id="IPR002781">
    <property type="entry name" value="TM_pro_TauE-like"/>
</dbReference>
<evidence type="ECO:0000256" key="1">
    <source>
        <dbReference type="ARBA" id="ARBA00004651"/>
    </source>
</evidence>
<feature type="transmembrane region" description="Helical" evidence="8">
    <location>
        <begin position="6"/>
        <end position="23"/>
    </location>
</feature>
<evidence type="ECO:0000313" key="10">
    <source>
        <dbReference type="Proteomes" id="UP000199377"/>
    </source>
</evidence>
<feature type="transmembrane region" description="Helical" evidence="8">
    <location>
        <begin position="102"/>
        <end position="120"/>
    </location>
</feature>
<dbReference type="PANTHER" id="PTHR30269">
    <property type="entry name" value="TRANSMEMBRANE PROTEIN YFCA"/>
    <property type="match status" value="1"/>
</dbReference>
<feature type="transmembrane region" description="Helical" evidence="8">
    <location>
        <begin position="200"/>
        <end position="220"/>
    </location>
</feature>
<evidence type="ECO:0000256" key="8">
    <source>
        <dbReference type="RuleBase" id="RU363041"/>
    </source>
</evidence>
<keyword evidence="10" id="KW-1185">Reference proteome</keyword>
<reference evidence="9 10" key="1">
    <citation type="submission" date="2016-10" db="EMBL/GenBank/DDBJ databases">
        <authorList>
            <person name="de Groot N.N."/>
        </authorList>
    </citation>
    <scope>NUCLEOTIDE SEQUENCE [LARGE SCALE GENOMIC DNA]</scope>
    <source>
        <strain evidence="9 10">CGMCC 1.11030</strain>
    </source>
</reference>
<evidence type="ECO:0000256" key="5">
    <source>
        <dbReference type="ARBA" id="ARBA00022692"/>
    </source>
</evidence>
<dbReference type="PANTHER" id="PTHR30269:SF32">
    <property type="entry name" value="MEMBRANE TRANSPORTER PROTEIN-RELATED"/>
    <property type="match status" value="1"/>
</dbReference>
<feature type="transmembrane region" description="Helical" evidence="8">
    <location>
        <begin position="232"/>
        <end position="249"/>
    </location>
</feature>
<evidence type="ECO:0000313" key="9">
    <source>
        <dbReference type="EMBL" id="SFI63485.1"/>
    </source>
</evidence>
<dbReference type="InterPro" id="IPR052017">
    <property type="entry name" value="TSUP"/>
</dbReference>
<keyword evidence="6 8" id="KW-1133">Transmembrane helix</keyword>
<gene>
    <name evidence="9" type="ORF">SAMN05216258_108147</name>
</gene>
<feature type="transmembrane region" description="Helical" evidence="8">
    <location>
        <begin position="77"/>
        <end position="95"/>
    </location>
</feature>
<comment type="similarity">
    <text evidence="2 8">Belongs to the 4-toluene sulfonate uptake permease (TSUP) (TC 2.A.102) family.</text>
</comment>
<dbReference type="GO" id="GO:0005886">
    <property type="term" value="C:plasma membrane"/>
    <property type="evidence" value="ECO:0007669"/>
    <property type="project" value="UniProtKB-SubCell"/>
</dbReference>
<evidence type="ECO:0000256" key="6">
    <source>
        <dbReference type="ARBA" id="ARBA00022989"/>
    </source>
</evidence>
<accession>A0A1I3JU57</accession>
<feature type="transmembrane region" description="Helical" evidence="8">
    <location>
        <begin position="173"/>
        <end position="194"/>
    </location>
</feature>
<keyword evidence="4 8" id="KW-1003">Cell membrane</keyword>
<evidence type="ECO:0000256" key="2">
    <source>
        <dbReference type="ARBA" id="ARBA00009142"/>
    </source>
</evidence>
<dbReference type="STRING" id="1114924.SAMN05216258_108147"/>
<dbReference type="RefSeq" id="WP_092861827.1">
    <property type="nucleotide sequence ID" value="NZ_FOQH01000008.1"/>
</dbReference>
<organism evidence="9 10">
    <name type="scientific">Albimonas pacifica</name>
    <dbReference type="NCBI Taxonomy" id="1114924"/>
    <lineage>
        <taxon>Bacteria</taxon>
        <taxon>Pseudomonadati</taxon>
        <taxon>Pseudomonadota</taxon>
        <taxon>Alphaproteobacteria</taxon>
        <taxon>Rhodobacterales</taxon>
        <taxon>Paracoccaceae</taxon>
        <taxon>Albimonas</taxon>
    </lineage>
</organism>
<proteinExistence type="inferred from homology"/>
<sequence length="250" mass="25398">MTLSYTGGELAVIVFAMLFAGFVKGATGLGYSTSCLPILALSLGLKASLPLVLAPSLASNVTVMLGAGPVAPAVRRFWPMLAAAPLGVLAGAALLGRVDGDMAGAALGCALVAWCAFAFATPHWRLRPALERPLAPGVGLVTGVINGLTGSQVLPITPFLMSLEMPRGVFLHTLNLSFTLSTLAMGAALTRLGIMTVETATISLSGIVLSVAGVRAGAALRRRLPERTFRAGVLAVLSLAGAALIVRGLG</sequence>
<evidence type="ECO:0000256" key="3">
    <source>
        <dbReference type="ARBA" id="ARBA00022448"/>
    </source>
</evidence>
<evidence type="ECO:0000256" key="4">
    <source>
        <dbReference type="ARBA" id="ARBA00022475"/>
    </source>
</evidence>
<feature type="transmembrane region" description="Helical" evidence="8">
    <location>
        <begin position="140"/>
        <end position="161"/>
    </location>
</feature>
<feature type="transmembrane region" description="Helical" evidence="8">
    <location>
        <begin position="35"/>
        <end position="57"/>
    </location>
</feature>
<keyword evidence="5 8" id="KW-0812">Transmembrane</keyword>
<dbReference type="Proteomes" id="UP000199377">
    <property type="component" value="Unassembled WGS sequence"/>
</dbReference>
<dbReference type="AlphaFoldDB" id="A0A1I3JU57"/>
<keyword evidence="3" id="KW-0813">Transport</keyword>
<dbReference type="Pfam" id="PF01925">
    <property type="entry name" value="TauE"/>
    <property type="match status" value="1"/>
</dbReference>
<dbReference type="OrthoDB" id="9800873at2"/>
<dbReference type="EMBL" id="FOQH01000008">
    <property type="protein sequence ID" value="SFI63485.1"/>
    <property type="molecule type" value="Genomic_DNA"/>
</dbReference>